<keyword evidence="2" id="KW-1185">Reference proteome</keyword>
<protein>
    <submittedName>
        <fullName evidence="1">Uncharacterized protein</fullName>
    </submittedName>
</protein>
<evidence type="ECO:0000313" key="2">
    <source>
        <dbReference type="Proteomes" id="UP001230649"/>
    </source>
</evidence>
<comment type="caution">
    <text evidence="1">The sequence shown here is derived from an EMBL/GenBank/DDBJ whole genome shotgun (WGS) entry which is preliminary data.</text>
</comment>
<evidence type="ECO:0000313" key="1">
    <source>
        <dbReference type="EMBL" id="KAJ9104084.1"/>
    </source>
</evidence>
<dbReference type="EMBL" id="JASBWS010000056">
    <property type="protein sequence ID" value="KAJ9104084.1"/>
    <property type="molecule type" value="Genomic_DNA"/>
</dbReference>
<sequence>MVYLSDLMNRLCFLALILPILVATAENSTERSTSANGRKQDYKKPVDDLVCRPFGECGPCPEDEIYQPYCHPYGNRRLVHCIPHTDGDDPSGDGAYGQEDGYFSTHADAKAAHAKGKSGSGGVPHLQTAEGEDQDGVKVYITSWSGKTISWSDVQGEVPAWESCGKVIAKETESYWRFVTFNTLILILSIVVLLIRANKLAAIQYRELAARIGIVRGG</sequence>
<name>A0ACC2VYN7_9TREE</name>
<reference evidence="1" key="1">
    <citation type="submission" date="2023-04" db="EMBL/GenBank/DDBJ databases">
        <title>Draft Genome sequencing of Naganishia species isolated from polar environments using Oxford Nanopore Technology.</title>
        <authorList>
            <person name="Leo P."/>
            <person name="Venkateswaran K."/>
        </authorList>
    </citation>
    <scope>NUCLEOTIDE SEQUENCE</scope>
    <source>
        <strain evidence="1">MNA-CCFEE 5262</strain>
    </source>
</reference>
<gene>
    <name evidence="1" type="ORF">QFC20_004661</name>
</gene>
<organism evidence="1 2">
    <name type="scientific">Naganishia adeliensis</name>
    <dbReference type="NCBI Taxonomy" id="92952"/>
    <lineage>
        <taxon>Eukaryota</taxon>
        <taxon>Fungi</taxon>
        <taxon>Dikarya</taxon>
        <taxon>Basidiomycota</taxon>
        <taxon>Agaricomycotina</taxon>
        <taxon>Tremellomycetes</taxon>
        <taxon>Filobasidiales</taxon>
        <taxon>Filobasidiaceae</taxon>
        <taxon>Naganishia</taxon>
    </lineage>
</organism>
<accession>A0ACC2VYN7</accession>
<proteinExistence type="predicted"/>
<dbReference type="Proteomes" id="UP001230649">
    <property type="component" value="Unassembled WGS sequence"/>
</dbReference>